<proteinExistence type="predicted"/>
<sequence>MSKIPKKMERNWDHWATVEDLSKRFEISKRRVQQIIAKNIDIIEKGVLIRHIDYGSNVWELVSIPIYRRYSK</sequence>
<gene>
    <name evidence="1" type="ORF">S03H2_22426</name>
</gene>
<comment type="caution">
    <text evidence="1">The sequence shown here is derived from an EMBL/GenBank/DDBJ whole genome shotgun (WGS) entry which is preliminary data.</text>
</comment>
<evidence type="ECO:0000313" key="1">
    <source>
        <dbReference type="EMBL" id="GAH36749.1"/>
    </source>
</evidence>
<organism evidence="1">
    <name type="scientific">marine sediment metagenome</name>
    <dbReference type="NCBI Taxonomy" id="412755"/>
    <lineage>
        <taxon>unclassified sequences</taxon>
        <taxon>metagenomes</taxon>
        <taxon>ecological metagenomes</taxon>
    </lineage>
</organism>
<reference evidence="1" key="1">
    <citation type="journal article" date="2014" name="Front. Microbiol.">
        <title>High frequency of phylogenetically diverse reductive dehalogenase-homologous genes in deep subseafloor sedimentary metagenomes.</title>
        <authorList>
            <person name="Kawai M."/>
            <person name="Futagami T."/>
            <person name="Toyoda A."/>
            <person name="Takaki Y."/>
            <person name="Nishi S."/>
            <person name="Hori S."/>
            <person name="Arai W."/>
            <person name="Tsubouchi T."/>
            <person name="Morono Y."/>
            <person name="Uchiyama I."/>
            <person name="Ito T."/>
            <person name="Fujiyama A."/>
            <person name="Inagaki F."/>
            <person name="Takami H."/>
        </authorList>
    </citation>
    <scope>NUCLEOTIDE SEQUENCE</scope>
    <source>
        <strain evidence="1">Expedition CK06-06</strain>
    </source>
</reference>
<dbReference type="EMBL" id="BARU01012075">
    <property type="protein sequence ID" value="GAH36749.1"/>
    <property type="molecule type" value="Genomic_DNA"/>
</dbReference>
<accession>X1G5A8</accession>
<protein>
    <submittedName>
        <fullName evidence="1">Uncharacterized protein</fullName>
    </submittedName>
</protein>
<dbReference type="AlphaFoldDB" id="X1G5A8"/>
<name>X1G5A8_9ZZZZ</name>